<name>A0A916YVI7_9BACL</name>
<reference evidence="3" key="1">
    <citation type="journal article" date="2014" name="Int. J. Syst. Evol. Microbiol.">
        <title>Complete genome sequence of Corynebacterium casei LMG S-19264T (=DSM 44701T), isolated from a smear-ripened cheese.</title>
        <authorList>
            <consortium name="US DOE Joint Genome Institute (JGI-PGF)"/>
            <person name="Walter F."/>
            <person name="Albersmeier A."/>
            <person name="Kalinowski J."/>
            <person name="Ruckert C."/>
        </authorList>
    </citation>
    <scope>NUCLEOTIDE SEQUENCE</scope>
    <source>
        <strain evidence="3">CGMCC 1.15178</strain>
    </source>
</reference>
<dbReference type="RefSeq" id="WP_188991900.1">
    <property type="nucleotide sequence ID" value="NZ_BMHP01000002.1"/>
</dbReference>
<dbReference type="EMBL" id="BMHP01000002">
    <property type="protein sequence ID" value="GGD62862.1"/>
    <property type="molecule type" value="Genomic_DNA"/>
</dbReference>
<protein>
    <recommendedName>
        <fullName evidence="1">UPF0309 protein GCM10010911_20770</fullName>
    </recommendedName>
</protein>
<dbReference type="GO" id="GO:0097367">
    <property type="term" value="F:carbohydrate derivative binding"/>
    <property type="evidence" value="ECO:0007669"/>
    <property type="project" value="InterPro"/>
</dbReference>
<dbReference type="SUPFAM" id="SSF53697">
    <property type="entry name" value="SIS domain"/>
    <property type="match status" value="1"/>
</dbReference>
<dbReference type="PROSITE" id="PS51464">
    <property type="entry name" value="SIS"/>
    <property type="match status" value="1"/>
</dbReference>
<dbReference type="HAMAP" id="MF_01240">
    <property type="entry name" value="UPF0309"/>
    <property type="match status" value="1"/>
</dbReference>
<dbReference type="InterPro" id="IPR001347">
    <property type="entry name" value="SIS_dom"/>
</dbReference>
<sequence length="243" mass="26336">MLMNEYLNQVLNVIDSISRSQKETIQRVASKIADSIMKGGVLHLFGSGHSHMVAEDAFNRAGGLVCINAMLEPSLMEINVGRTSMLERLHGYAKVIVSGYDLRPGETIIIVSNSGINAVPIEVALECKERGLHVVALTSLQHSSEECSRHSSGKRLFEVADEVLDNCGVPGDAMLAHEKLTNKIGPSSTIAGIVIIQTLICAVVEQLLERGAAPPVFRSGNISGGEEHNQGLIDGYKERIRYY</sequence>
<dbReference type="PANTHER" id="PTHR30390:SF7">
    <property type="entry name" value="PHOSPHOHEPTOSE ISOMERASE"/>
    <property type="match status" value="1"/>
</dbReference>
<evidence type="ECO:0000313" key="3">
    <source>
        <dbReference type="EMBL" id="GGD62862.1"/>
    </source>
</evidence>
<organism evidence="3 4">
    <name type="scientific">Paenibacillus nasutitermitis</name>
    <dbReference type="NCBI Taxonomy" id="1652958"/>
    <lineage>
        <taxon>Bacteria</taxon>
        <taxon>Bacillati</taxon>
        <taxon>Bacillota</taxon>
        <taxon>Bacilli</taxon>
        <taxon>Bacillales</taxon>
        <taxon>Paenibacillaceae</taxon>
        <taxon>Paenibacillus</taxon>
    </lineage>
</organism>
<accession>A0A916YVI7</accession>
<dbReference type="Proteomes" id="UP000612456">
    <property type="component" value="Unassembled WGS sequence"/>
</dbReference>
<dbReference type="InterPro" id="IPR050099">
    <property type="entry name" value="SIS_GmhA/DiaA_subfam"/>
</dbReference>
<dbReference type="NCBIfam" id="NF002805">
    <property type="entry name" value="PRK02947.1"/>
    <property type="match status" value="1"/>
</dbReference>
<dbReference type="PANTHER" id="PTHR30390">
    <property type="entry name" value="SEDOHEPTULOSE 7-PHOSPHATE ISOMERASE / DNAA INITIATOR-ASSOCIATING FACTOR FOR REPLICATION INITIATION"/>
    <property type="match status" value="1"/>
</dbReference>
<gene>
    <name evidence="3" type="ORF">GCM10010911_20770</name>
</gene>
<evidence type="ECO:0000256" key="1">
    <source>
        <dbReference type="HAMAP-Rule" id="MF_01240"/>
    </source>
</evidence>
<reference evidence="3" key="2">
    <citation type="submission" date="2020-09" db="EMBL/GenBank/DDBJ databases">
        <authorList>
            <person name="Sun Q."/>
            <person name="Zhou Y."/>
        </authorList>
    </citation>
    <scope>NUCLEOTIDE SEQUENCE</scope>
    <source>
        <strain evidence="3">CGMCC 1.15178</strain>
    </source>
</reference>
<keyword evidence="4" id="KW-1185">Reference proteome</keyword>
<dbReference type="InterPro" id="IPR035472">
    <property type="entry name" value="RpiR-like_SIS"/>
</dbReference>
<dbReference type="CDD" id="cd05013">
    <property type="entry name" value="SIS_RpiR"/>
    <property type="match status" value="1"/>
</dbReference>
<dbReference type="InterPro" id="IPR022951">
    <property type="entry name" value="UPF0309"/>
</dbReference>
<comment type="caution">
    <text evidence="3">The sequence shown here is derived from an EMBL/GenBank/DDBJ whole genome shotgun (WGS) entry which is preliminary data.</text>
</comment>
<dbReference type="GO" id="GO:1901135">
    <property type="term" value="P:carbohydrate derivative metabolic process"/>
    <property type="evidence" value="ECO:0007669"/>
    <property type="project" value="InterPro"/>
</dbReference>
<comment type="similarity">
    <text evidence="1">Belongs to the UPF0309 family.</text>
</comment>
<dbReference type="InterPro" id="IPR046348">
    <property type="entry name" value="SIS_dom_sf"/>
</dbReference>
<dbReference type="Pfam" id="PF13580">
    <property type="entry name" value="SIS_2"/>
    <property type="match status" value="1"/>
</dbReference>
<feature type="domain" description="SIS" evidence="2">
    <location>
        <begin position="32"/>
        <end position="217"/>
    </location>
</feature>
<proteinExistence type="inferred from homology"/>
<evidence type="ECO:0000259" key="2">
    <source>
        <dbReference type="PROSITE" id="PS51464"/>
    </source>
</evidence>
<dbReference type="AlphaFoldDB" id="A0A916YVI7"/>
<evidence type="ECO:0000313" key="4">
    <source>
        <dbReference type="Proteomes" id="UP000612456"/>
    </source>
</evidence>
<dbReference type="Gene3D" id="3.40.50.10490">
    <property type="entry name" value="Glucose-6-phosphate isomerase like protein, domain 1"/>
    <property type="match status" value="1"/>
</dbReference>